<gene>
    <name evidence="3" type="ORF">U9M48_005732</name>
</gene>
<feature type="region of interest" description="Disordered" evidence="1">
    <location>
        <begin position="44"/>
        <end position="179"/>
    </location>
</feature>
<organism evidence="3 4">
    <name type="scientific">Paspalum notatum var. saurae</name>
    <dbReference type="NCBI Taxonomy" id="547442"/>
    <lineage>
        <taxon>Eukaryota</taxon>
        <taxon>Viridiplantae</taxon>
        <taxon>Streptophyta</taxon>
        <taxon>Embryophyta</taxon>
        <taxon>Tracheophyta</taxon>
        <taxon>Spermatophyta</taxon>
        <taxon>Magnoliopsida</taxon>
        <taxon>Liliopsida</taxon>
        <taxon>Poales</taxon>
        <taxon>Poaceae</taxon>
        <taxon>PACMAD clade</taxon>
        <taxon>Panicoideae</taxon>
        <taxon>Andropogonodae</taxon>
        <taxon>Paspaleae</taxon>
        <taxon>Paspalinae</taxon>
        <taxon>Paspalum</taxon>
    </lineage>
</organism>
<evidence type="ECO:0000256" key="1">
    <source>
        <dbReference type="SAM" id="MobiDB-lite"/>
    </source>
</evidence>
<keyword evidence="2" id="KW-0472">Membrane</keyword>
<proteinExistence type="predicted"/>
<name>A0AAQ3SFN0_PASNO</name>
<feature type="compositionally biased region" description="Low complexity" evidence="1">
    <location>
        <begin position="132"/>
        <end position="148"/>
    </location>
</feature>
<dbReference type="AlphaFoldDB" id="A0AAQ3SFN0"/>
<dbReference type="Gene3D" id="3.30.70.80">
    <property type="entry name" value="Peptidase S8 propeptide/proteinase inhibitor I9"/>
    <property type="match status" value="1"/>
</dbReference>
<evidence type="ECO:0000256" key="2">
    <source>
        <dbReference type="SAM" id="Phobius"/>
    </source>
</evidence>
<feature type="transmembrane region" description="Helical" evidence="2">
    <location>
        <begin position="229"/>
        <end position="247"/>
    </location>
</feature>
<dbReference type="EMBL" id="CP144745">
    <property type="protein sequence ID" value="WVZ55013.1"/>
    <property type="molecule type" value="Genomic_DNA"/>
</dbReference>
<reference evidence="3 4" key="1">
    <citation type="submission" date="2024-02" db="EMBL/GenBank/DDBJ databases">
        <title>High-quality chromosome-scale genome assembly of Pensacola bahiagrass (Paspalum notatum Flugge var. saurae).</title>
        <authorList>
            <person name="Vega J.M."/>
            <person name="Podio M."/>
            <person name="Orjuela J."/>
            <person name="Siena L.A."/>
            <person name="Pessino S.C."/>
            <person name="Combes M.C."/>
            <person name="Mariac C."/>
            <person name="Albertini E."/>
            <person name="Pupilli F."/>
            <person name="Ortiz J.P.A."/>
            <person name="Leblanc O."/>
        </authorList>
    </citation>
    <scope>NUCLEOTIDE SEQUENCE [LARGE SCALE GENOMIC DNA]</scope>
    <source>
        <strain evidence="3">R1</strain>
        <tissue evidence="3">Leaf</tissue>
    </source>
</reference>
<dbReference type="InterPro" id="IPR037045">
    <property type="entry name" value="S8pro/Inhibitor_I9_sf"/>
</dbReference>
<evidence type="ECO:0000313" key="4">
    <source>
        <dbReference type="Proteomes" id="UP001341281"/>
    </source>
</evidence>
<protein>
    <submittedName>
        <fullName evidence="3">Uncharacterized protein</fullName>
    </submittedName>
</protein>
<accession>A0AAQ3SFN0</accession>
<evidence type="ECO:0000313" key="3">
    <source>
        <dbReference type="EMBL" id="WVZ55013.1"/>
    </source>
</evidence>
<keyword evidence="2" id="KW-1133">Transmembrane helix</keyword>
<keyword evidence="4" id="KW-1185">Reference proteome</keyword>
<keyword evidence="2" id="KW-0812">Transmembrane</keyword>
<dbReference type="Proteomes" id="UP001341281">
    <property type="component" value="Chromosome 01"/>
</dbReference>
<sequence>MSTSPRALGACRRRSDPERWPLLTAVLELEFSFSTHCASRMLSGRLGERGEEEEELGPEEPMVASGARLTTGRRRPRDGSLQPPPMKRPLRGIVSGATGCGGTAARSRCHRGAAPSLAPSSRVEARSSGGVPSLPLRAAPPRRISIPRGARRSRKTPIVTPHHAGELVPDSQPRRVHARPAPPPWADLIFVLIPRPELPPLVGGKIQTEGRTSRSFVVLTAMALPAKKVSLSVAVVILLFCAASFSLHHARSRRYGKIQSTWGEDRGLEASFRRYGKIQSTWEDKGLEAGFRFYVNMQRTRGEGKYQTYSVLLWKHPNGEAMDDRDARRRWYESFLPSTLTDSGEPRLLHCSTNGFLASLTRDEALVLASKPGIRRMVSDYRYSFSRASCGFKTIANKKRSFVRSKSASI</sequence>